<protein>
    <recommendedName>
        <fullName evidence="4">Secreted protein</fullName>
    </recommendedName>
</protein>
<sequence>MTGLISFILLVLFATTFGITKGDDTCTFYSESPGGCPNLQLCAEQVCIPCDKDQLFQAECVPPNTTSLIWQCNCRGVTGHPCPTHDPDCPAPPETRLLGNLVRDQRKATTRVHSTPIHREGVRTWRVALNTYACLVRVKIFHSKRIVLHQANPPKHGSATAMARSVNRARLPVAIRHHHMV</sequence>
<accession>A0AAW1LND1</accession>
<comment type="caution">
    <text evidence="2">The sequence shown here is derived from an EMBL/GenBank/DDBJ whole genome shotgun (WGS) entry which is preliminary data.</text>
</comment>
<proteinExistence type="predicted"/>
<evidence type="ECO:0000256" key="1">
    <source>
        <dbReference type="SAM" id="SignalP"/>
    </source>
</evidence>
<gene>
    <name evidence="2" type="ORF">RND81_04G211900</name>
</gene>
<feature type="signal peptide" evidence="1">
    <location>
        <begin position="1"/>
        <end position="22"/>
    </location>
</feature>
<dbReference type="AlphaFoldDB" id="A0AAW1LND1"/>
<reference evidence="2" key="1">
    <citation type="submission" date="2024-03" db="EMBL/GenBank/DDBJ databases">
        <title>WGS assembly of Saponaria officinalis var. Norfolk2.</title>
        <authorList>
            <person name="Jenkins J."/>
            <person name="Shu S."/>
            <person name="Grimwood J."/>
            <person name="Barry K."/>
            <person name="Goodstein D."/>
            <person name="Schmutz J."/>
            <person name="Leebens-Mack J."/>
            <person name="Osbourn A."/>
        </authorList>
    </citation>
    <scope>NUCLEOTIDE SEQUENCE [LARGE SCALE GENOMIC DNA]</scope>
    <source>
        <strain evidence="2">JIC</strain>
    </source>
</reference>
<evidence type="ECO:0000313" key="3">
    <source>
        <dbReference type="Proteomes" id="UP001443914"/>
    </source>
</evidence>
<feature type="chain" id="PRO_5043620801" description="Secreted protein" evidence="1">
    <location>
        <begin position="23"/>
        <end position="181"/>
    </location>
</feature>
<name>A0AAW1LND1_SAPOF</name>
<dbReference type="EMBL" id="JBDFQZ010000004">
    <property type="protein sequence ID" value="KAK9735547.1"/>
    <property type="molecule type" value="Genomic_DNA"/>
</dbReference>
<organism evidence="2 3">
    <name type="scientific">Saponaria officinalis</name>
    <name type="common">Common soapwort</name>
    <name type="synonym">Lychnis saponaria</name>
    <dbReference type="NCBI Taxonomy" id="3572"/>
    <lineage>
        <taxon>Eukaryota</taxon>
        <taxon>Viridiplantae</taxon>
        <taxon>Streptophyta</taxon>
        <taxon>Embryophyta</taxon>
        <taxon>Tracheophyta</taxon>
        <taxon>Spermatophyta</taxon>
        <taxon>Magnoliopsida</taxon>
        <taxon>eudicotyledons</taxon>
        <taxon>Gunneridae</taxon>
        <taxon>Pentapetalae</taxon>
        <taxon>Caryophyllales</taxon>
        <taxon>Caryophyllaceae</taxon>
        <taxon>Caryophylleae</taxon>
        <taxon>Saponaria</taxon>
    </lineage>
</organism>
<keyword evidence="1" id="KW-0732">Signal</keyword>
<evidence type="ECO:0008006" key="4">
    <source>
        <dbReference type="Google" id="ProtNLM"/>
    </source>
</evidence>
<evidence type="ECO:0000313" key="2">
    <source>
        <dbReference type="EMBL" id="KAK9735547.1"/>
    </source>
</evidence>
<dbReference type="Proteomes" id="UP001443914">
    <property type="component" value="Unassembled WGS sequence"/>
</dbReference>
<keyword evidence="3" id="KW-1185">Reference proteome</keyword>